<dbReference type="AlphaFoldDB" id="A0A2G9H987"/>
<keyword evidence="6 11" id="KW-1133">Transmembrane helix</keyword>
<dbReference type="OrthoDB" id="6133115at2759"/>
<dbReference type="PRINTS" id="PR00171">
    <property type="entry name" value="SUGRTRNSPORT"/>
</dbReference>
<gene>
    <name evidence="13" type="ORF">CDL12_13285</name>
</gene>
<comment type="similarity">
    <text evidence="8">Belongs to the major facilitator superfamily. Phosphate:H(+) symporter (TC 2.A.1.9) family.</text>
</comment>
<dbReference type="SUPFAM" id="SSF103473">
    <property type="entry name" value="MFS general substrate transporter"/>
    <property type="match status" value="1"/>
</dbReference>
<dbReference type="Gene3D" id="1.20.1250.20">
    <property type="entry name" value="MFS general substrate transporter like domains"/>
    <property type="match status" value="1"/>
</dbReference>
<evidence type="ECO:0000256" key="8">
    <source>
        <dbReference type="ARBA" id="ARBA00044504"/>
    </source>
</evidence>
<dbReference type="InterPro" id="IPR003663">
    <property type="entry name" value="Sugar/inositol_transpt"/>
</dbReference>
<dbReference type="InterPro" id="IPR020846">
    <property type="entry name" value="MFS_dom"/>
</dbReference>
<dbReference type="FunFam" id="1.20.1250.20:FF:000043">
    <property type="entry name" value="sugar transporter ERD6-like 6"/>
    <property type="match status" value="1"/>
</dbReference>
<evidence type="ECO:0000256" key="1">
    <source>
        <dbReference type="ARBA" id="ARBA00004141"/>
    </source>
</evidence>
<feature type="transmembrane region" description="Helical" evidence="11">
    <location>
        <begin position="188"/>
        <end position="209"/>
    </location>
</feature>
<feature type="transmembrane region" description="Helical" evidence="11">
    <location>
        <begin position="106"/>
        <end position="123"/>
    </location>
</feature>
<dbReference type="InterPro" id="IPR050549">
    <property type="entry name" value="MFS_Trehalose_Transporter"/>
</dbReference>
<feature type="transmembrane region" description="Helical" evidence="11">
    <location>
        <begin position="369"/>
        <end position="392"/>
    </location>
</feature>
<accession>A0A2G9H987</accession>
<evidence type="ECO:0000256" key="7">
    <source>
        <dbReference type="ARBA" id="ARBA00023136"/>
    </source>
</evidence>
<evidence type="ECO:0000313" key="13">
    <source>
        <dbReference type="EMBL" id="PIN14081.1"/>
    </source>
</evidence>
<proteinExistence type="inferred from homology"/>
<sequence>MESENTSDEVTATSPLLPPEVGGGERRSSSDSATLVLVLSTFVAVAGSYVFGSAVGYSSPAQSGILEDLGLTLAEYSLFGSISTIGAMVGAIVSGKIADLFGRRRAMGFAELFNIVGWVAIAFSKNAWWLDIGRLSKGFGVGLLSYVVPVYIAEITPKNLRGAFTAVNQLMICCGVSVMYLVGNFINWRILALVGTIPCLIQIVGLFLIPESPRWLAKMGKWDGSRASLVRLRGKNANIFEEAAEISDYTRMLEQLKDSRIMDLFQKKYAHSLIVGVGLMVLQQFGGVNAIAYYASAVFSSAGFSYRVGTTTMVIVQVPMTVLGTLLMDKSGRRPLLLVSVTGTCLGCFLIGLSYYLQDHKLWDSSPSLAFGGVLLFSASFSLGLGGIPWVIMSEIFPINVKGLAGSLVTVINWFGTWIITYSFNFLAQWSSAGTFFVFAIISGLTIVFIIKLVPETKGRTLEEIQASMIAFGAAK</sequence>
<keyword evidence="5 11" id="KW-0812">Transmembrane</keyword>
<keyword evidence="14" id="KW-1185">Reference proteome</keyword>
<evidence type="ECO:0000313" key="14">
    <source>
        <dbReference type="Proteomes" id="UP000231279"/>
    </source>
</evidence>
<evidence type="ECO:0000259" key="12">
    <source>
        <dbReference type="PROSITE" id="PS50850"/>
    </source>
</evidence>
<evidence type="ECO:0000256" key="3">
    <source>
        <dbReference type="ARBA" id="ARBA00022448"/>
    </source>
</evidence>
<evidence type="ECO:0000256" key="11">
    <source>
        <dbReference type="SAM" id="Phobius"/>
    </source>
</evidence>
<dbReference type="GO" id="GO:0051119">
    <property type="term" value="F:sugar transmembrane transporter activity"/>
    <property type="evidence" value="ECO:0007669"/>
    <property type="project" value="InterPro"/>
</dbReference>
<dbReference type="InterPro" id="IPR044775">
    <property type="entry name" value="MFS_ERD6/Tret1-like"/>
</dbReference>
<dbReference type="InterPro" id="IPR005829">
    <property type="entry name" value="Sugar_transporter_CS"/>
</dbReference>
<feature type="transmembrane region" description="Helical" evidence="11">
    <location>
        <begin position="76"/>
        <end position="94"/>
    </location>
</feature>
<dbReference type="PANTHER" id="PTHR48021:SF25">
    <property type="entry name" value="SUGAR TRANSPORTER ERD6-LIKE 5"/>
    <property type="match status" value="1"/>
</dbReference>
<feature type="transmembrane region" description="Helical" evidence="11">
    <location>
        <begin position="35"/>
        <end position="56"/>
    </location>
</feature>
<comment type="subcellular location">
    <subcellularLocation>
        <location evidence="1">Membrane</location>
        <topology evidence="1">Multi-pass membrane protein</topology>
    </subcellularLocation>
</comment>
<dbReference type="STRING" id="429701.A0A2G9H987"/>
<feature type="transmembrane region" description="Helical" evidence="11">
    <location>
        <begin position="335"/>
        <end position="357"/>
    </location>
</feature>
<feature type="transmembrane region" description="Helical" evidence="11">
    <location>
        <begin position="135"/>
        <end position="153"/>
    </location>
</feature>
<reference evidence="14" key="1">
    <citation type="journal article" date="2018" name="Gigascience">
        <title>Genome assembly of the Pink Ipe (Handroanthus impetiginosus, Bignoniaceae), a highly valued, ecologically keystone Neotropical timber forest tree.</title>
        <authorList>
            <person name="Silva-Junior O.B."/>
            <person name="Grattapaglia D."/>
            <person name="Novaes E."/>
            <person name="Collevatti R.G."/>
        </authorList>
    </citation>
    <scope>NUCLEOTIDE SEQUENCE [LARGE SCALE GENOMIC DNA]</scope>
    <source>
        <strain evidence="14">cv. UFG-1</strain>
    </source>
</reference>
<keyword evidence="3 9" id="KW-0813">Transport</keyword>
<comment type="caution">
    <text evidence="13">The sequence shown here is derived from an EMBL/GenBank/DDBJ whole genome shotgun (WGS) entry which is preliminary data.</text>
</comment>
<protein>
    <submittedName>
        <fullName evidence="13">Putative transporter (Major facilitator superfamily)</fullName>
    </submittedName>
</protein>
<dbReference type="PANTHER" id="PTHR48021">
    <property type="match status" value="1"/>
</dbReference>
<feature type="region of interest" description="Disordered" evidence="10">
    <location>
        <begin position="1"/>
        <end position="28"/>
    </location>
</feature>
<evidence type="ECO:0000256" key="5">
    <source>
        <dbReference type="ARBA" id="ARBA00022692"/>
    </source>
</evidence>
<evidence type="ECO:0000256" key="9">
    <source>
        <dbReference type="RuleBase" id="RU003346"/>
    </source>
</evidence>
<dbReference type="Pfam" id="PF00083">
    <property type="entry name" value="Sugar_tr"/>
    <property type="match status" value="1"/>
</dbReference>
<keyword evidence="7 11" id="KW-0472">Membrane</keyword>
<dbReference type="Proteomes" id="UP000231279">
    <property type="component" value="Unassembled WGS sequence"/>
</dbReference>
<evidence type="ECO:0000256" key="10">
    <source>
        <dbReference type="SAM" id="MobiDB-lite"/>
    </source>
</evidence>
<keyword evidence="4" id="KW-0762">Sugar transport</keyword>
<organism evidence="13 14">
    <name type="scientific">Handroanthus impetiginosus</name>
    <dbReference type="NCBI Taxonomy" id="429701"/>
    <lineage>
        <taxon>Eukaryota</taxon>
        <taxon>Viridiplantae</taxon>
        <taxon>Streptophyta</taxon>
        <taxon>Embryophyta</taxon>
        <taxon>Tracheophyta</taxon>
        <taxon>Spermatophyta</taxon>
        <taxon>Magnoliopsida</taxon>
        <taxon>eudicotyledons</taxon>
        <taxon>Gunneridae</taxon>
        <taxon>Pentapetalae</taxon>
        <taxon>asterids</taxon>
        <taxon>lamiids</taxon>
        <taxon>Lamiales</taxon>
        <taxon>Bignoniaceae</taxon>
        <taxon>Crescentiina</taxon>
        <taxon>Tabebuia alliance</taxon>
        <taxon>Handroanthus</taxon>
    </lineage>
</organism>
<feature type="domain" description="Major facilitator superfamily (MFS) profile" evidence="12">
    <location>
        <begin position="33"/>
        <end position="458"/>
    </location>
</feature>
<dbReference type="EMBL" id="NKXS01002352">
    <property type="protein sequence ID" value="PIN14081.1"/>
    <property type="molecule type" value="Genomic_DNA"/>
</dbReference>
<feature type="transmembrane region" description="Helical" evidence="11">
    <location>
        <begin position="430"/>
        <end position="451"/>
    </location>
</feature>
<evidence type="ECO:0000256" key="2">
    <source>
        <dbReference type="ARBA" id="ARBA00010992"/>
    </source>
</evidence>
<dbReference type="PROSITE" id="PS00216">
    <property type="entry name" value="SUGAR_TRANSPORT_1"/>
    <property type="match status" value="1"/>
</dbReference>
<comment type="similarity">
    <text evidence="2 9">Belongs to the major facilitator superfamily. Sugar transporter (TC 2.A.1.1) family.</text>
</comment>
<evidence type="ECO:0000256" key="4">
    <source>
        <dbReference type="ARBA" id="ARBA00022597"/>
    </source>
</evidence>
<feature type="transmembrane region" description="Helical" evidence="11">
    <location>
        <begin position="269"/>
        <end position="294"/>
    </location>
</feature>
<dbReference type="InterPro" id="IPR005828">
    <property type="entry name" value="MFS_sugar_transport-like"/>
</dbReference>
<feature type="transmembrane region" description="Helical" evidence="11">
    <location>
        <begin position="160"/>
        <end position="182"/>
    </location>
</feature>
<name>A0A2G9H987_9LAMI</name>
<feature type="transmembrane region" description="Helical" evidence="11">
    <location>
        <begin position="306"/>
        <end position="328"/>
    </location>
</feature>
<dbReference type="GO" id="GO:0016020">
    <property type="term" value="C:membrane"/>
    <property type="evidence" value="ECO:0007669"/>
    <property type="project" value="UniProtKB-SubCell"/>
</dbReference>
<evidence type="ECO:0000256" key="6">
    <source>
        <dbReference type="ARBA" id="ARBA00022989"/>
    </source>
</evidence>
<dbReference type="InterPro" id="IPR036259">
    <property type="entry name" value="MFS_trans_sf"/>
</dbReference>
<feature type="transmembrane region" description="Helical" evidence="11">
    <location>
        <begin position="404"/>
        <end position="424"/>
    </location>
</feature>
<dbReference type="NCBIfam" id="TIGR00879">
    <property type="entry name" value="SP"/>
    <property type="match status" value="1"/>
</dbReference>
<dbReference type="CDD" id="cd17358">
    <property type="entry name" value="MFS_GLUT6_8_Class3_like"/>
    <property type="match status" value="1"/>
</dbReference>
<dbReference type="PROSITE" id="PS50850">
    <property type="entry name" value="MFS"/>
    <property type="match status" value="1"/>
</dbReference>